<dbReference type="PANTHER" id="PTHR41534:SF1">
    <property type="entry name" value="BLR3401 PROTEIN"/>
    <property type="match status" value="1"/>
</dbReference>
<dbReference type="InterPro" id="IPR017641">
    <property type="entry name" value="Benzo_1-2-diOase_ssu"/>
</dbReference>
<evidence type="ECO:0000256" key="1">
    <source>
        <dbReference type="ARBA" id="ARBA00009570"/>
    </source>
</evidence>
<comment type="caution">
    <text evidence="3">The sequence shown here is derived from an EMBL/GenBank/DDBJ whole genome shotgun (WGS) entry which is preliminary data.</text>
</comment>
<evidence type="ECO:0000256" key="2">
    <source>
        <dbReference type="ARBA" id="ARBA00023002"/>
    </source>
</evidence>
<dbReference type="SUPFAM" id="SSF54427">
    <property type="entry name" value="NTF2-like"/>
    <property type="match status" value="1"/>
</dbReference>
<dbReference type="NCBIfam" id="TIGR03232">
    <property type="entry name" value="benzo_1_2_benB"/>
    <property type="match status" value="1"/>
</dbReference>
<evidence type="ECO:0000313" key="3">
    <source>
        <dbReference type="EMBL" id="GLF95457.1"/>
    </source>
</evidence>
<dbReference type="CDD" id="cd00667">
    <property type="entry name" value="ring_hydroxylating_dioxygenases_beta"/>
    <property type="match status" value="1"/>
</dbReference>
<protein>
    <submittedName>
        <fullName evidence="3">Benzoate 1,2-dioxygenase small subunit</fullName>
    </submittedName>
</protein>
<dbReference type="Gene3D" id="3.10.450.50">
    <property type="match status" value="1"/>
</dbReference>
<dbReference type="InterPro" id="IPR032710">
    <property type="entry name" value="NTF2-like_dom_sf"/>
</dbReference>
<comment type="similarity">
    <text evidence="1">Belongs to the bacterial ring-hydroxylating dioxygenase beta subunit family.</text>
</comment>
<dbReference type="Pfam" id="PF00866">
    <property type="entry name" value="Ring_hydroxyl_B"/>
    <property type="match status" value="1"/>
</dbReference>
<evidence type="ECO:0000313" key="4">
    <source>
        <dbReference type="Proteomes" id="UP001291653"/>
    </source>
</evidence>
<gene>
    <name evidence="3" type="primary">benB</name>
    <name evidence="3" type="ORF">SYYSPA8_14190</name>
</gene>
<dbReference type="Proteomes" id="UP001291653">
    <property type="component" value="Unassembled WGS sequence"/>
</dbReference>
<dbReference type="PANTHER" id="PTHR41534">
    <property type="entry name" value="BLR3401 PROTEIN"/>
    <property type="match status" value="1"/>
</dbReference>
<sequence>MTTVNEVTPVTGTGGSAAVAETAEGPATLERIRQFLYREARHLDDREFEQWLECYHPDAEFWMPAWADDDRLTTDPQREISLIYYPNRAGLEDRVFRIRTDRSSATSLPEPRTGHNITNVEITGRDGDTVEIRFNWFTLYYRYQSVDTYFGTSYCTLDLSGPEPLITRKRVVLKNDYVHHVVDIYHV</sequence>
<dbReference type="EMBL" id="BSBI01000005">
    <property type="protein sequence ID" value="GLF95457.1"/>
    <property type="molecule type" value="Genomic_DNA"/>
</dbReference>
<keyword evidence="2" id="KW-0560">Oxidoreductase</keyword>
<accession>A0ABQ5NYK9</accession>
<name>A0ABQ5NYK9_9ACTN</name>
<proteinExistence type="inferred from homology"/>
<keyword evidence="4" id="KW-1185">Reference proteome</keyword>
<reference evidence="3 4" key="1">
    <citation type="submission" date="2022-10" db="EMBL/GenBank/DDBJ databases">
        <title>Draft genome sequence of Streptomyces sp. YSPA8.</title>
        <authorList>
            <person name="Moriuchi R."/>
            <person name="Dohra H."/>
            <person name="Yamamura H."/>
            <person name="Kodani S."/>
        </authorList>
    </citation>
    <scope>NUCLEOTIDE SEQUENCE [LARGE SCALE GENOMIC DNA]</scope>
    <source>
        <strain evidence="3 4">YSPA8</strain>
    </source>
</reference>
<dbReference type="InterPro" id="IPR000391">
    <property type="entry name" value="Rng_hydr_dOase-bsu"/>
</dbReference>
<organism evidence="3 4">
    <name type="scientific">Streptomyces yaizuensis</name>
    <dbReference type="NCBI Taxonomy" id="2989713"/>
    <lineage>
        <taxon>Bacteria</taxon>
        <taxon>Bacillati</taxon>
        <taxon>Actinomycetota</taxon>
        <taxon>Actinomycetes</taxon>
        <taxon>Kitasatosporales</taxon>
        <taxon>Streptomycetaceae</taxon>
        <taxon>Streptomyces</taxon>
    </lineage>
</organism>